<dbReference type="EMBL" id="JAFMPT010000012">
    <property type="protein sequence ID" value="MCC1484895.1"/>
    <property type="molecule type" value="Genomic_DNA"/>
</dbReference>
<keyword evidence="4" id="KW-0547">Nucleotide-binding</keyword>
<accession>A0ABS8EQV2</accession>
<evidence type="ECO:0000256" key="4">
    <source>
        <dbReference type="ARBA" id="ARBA00022741"/>
    </source>
</evidence>
<dbReference type="RefSeq" id="WP_227477378.1">
    <property type="nucleotide sequence ID" value="NZ_JAFMPT010000012.1"/>
</dbReference>
<name>A0ABS8EQV2_9FLAO</name>
<dbReference type="InterPro" id="IPR029055">
    <property type="entry name" value="Ntn_hydrolases_N"/>
</dbReference>
<dbReference type="GO" id="GO:0004066">
    <property type="term" value="F:asparagine synthase (glutamine-hydrolyzing) activity"/>
    <property type="evidence" value="ECO:0007669"/>
    <property type="project" value="UniProtKB-EC"/>
</dbReference>
<dbReference type="PIRSF" id="PIRSF001589">
    <property type="entry name" value="Asn_synthetase_glu-h"/>
    <property type="match status" value="1"/>
</dbReference>
<reference evidence="10" key="1">
    <citation type="submission" date="2021-03" db="EMBL/GenBank/DDBJ databases">
        <title>Genome of Cognatishimia sp. F0-27.</title>
        <authorList>
            <person name="Ping X."/>
        </authorList>
    </citation>
    <scope>NUCLEOTIDE SEQUENCE [LARGE SCALE GENOMIC DNA]</scope>
    <source>
        <strain evidence="10">E313</strain>
    </source>
</reference>
<dbReference type="InterPro" id="IPR051786">
    <property type="entry name" value="ASN_synthetase/amidase"/>
</dbReference>
<evidence type="ECO:0000313" key="10">
    <source>
        <dbReference type="Proteomes" id="UP000778797"/>
    </source>
</evidence>
<evidence type="ECO:0000256" key="5">
    <source>
        <dbReference type="ARBA" id="ARBA00022840"/>
    </source>
</evidence>
<feature type="domain" description="Glutamine amidotransferase type-2" evidence="8">
    <location>
        <begin position="2"/>
        <end position="213"/>
    </location>
</feature>
<organism evidence="9 10">
    <name type="scientific">Winogradskyella immobilis</name>
    <dbReference type="NCBI Taxonomy" id="2816852"/>
    <lineage>
        <taxon>Bacteria</taxon>
        <taxon>Pseudomonadati</taxon>
        <taxon>Bacteroidota</taxon>
        <taxon>Flavobacteriia</taxon>
        <taxon>Flavobacteriales</taxon>
        <taxon>Flavobacteriaceae</taxon>
        <taxon>Winogradskyella</taxon>
    </lineage>
</organism>
<protein>
    <recommendedName>
        <fullName evidence="3">asparagine synthase (glutamine-hydrolyzing)</fullName>
        <ecNumber evidence="3">6.3.5.4</ecNumber>
    </recommendedName>
</protein>
<dbReference type="CDD" id="cd01991">
    <property type="entry name" value="Asn_synthase_B_C"/>
    <property type="match status" value="1"/>
</dbReference>
<evidence type="ECO:0000259" key="8">
    <source>
        <dbReference type="PROSITE" id="PS51278"/>
    </source>
</evidence>
<gene>
    <name evidence="9" type="primary">asnB</name>
    <name evidence="9" type="ORF">J1C55_09860</name>
</gene>
<comment type="pathway">
    <text evidence="1">Amino-acid biosynthesis; L-asparagine biosynthesis; L-asparagine from L-aspartate (L-Gln route): step 1/1.</text>
</comment>
<dbReference type="InterPro" id="IPR017932">
    <property type="entry name" value="GATase_2_dom"/>
</dbReference>
<dbReference type="CDD" id="cd00712">
    <property type="entry name" value="AsnB"/>
    <property type="match status" value="1"/>
</dbReference>
<dbReference type="PROSITE" id="PS51278">
    <property type="entry name" value="GATASE_TYPE_2"/>
    <property type="match status" value="1"/>
</dbReference>
<dbReference type="InterPro" id="IPR014729">
    <property type="entry name" value="Rossmann-like_a/b/a_fold"/>
</dbReference>
<dbReference type="Pfam" id="PF13537">
    <property type="entry name" value="GATase_7"/>
    <property type="match status" value="1"/>
</dbReference>
<keyword evidence="5" id="KW-0067">ATP-binding</keyword>
<dbReference type="NCBIfam" id="TIGR01536">
    <property type="entry name" value="asn_synth_AEB"/>
    <property type="match status" value="1"/>
</dbReference>
<evidence type="ECO:0000256" key="6">
    <source>
        <dbReference type="ARBA" id="ARBA00022962"/>
    </source>
</evidence>
<comment type="catalytic activity">
    <reaction evidence="7">
        <text>L-aspartate + L-glutamine + ATP + H2O = L-asparagine + L-glutamate + AMP + diphosphate + H(+)</text>
        <dbReference type="Rhea" id="RHEA:12228"/>
        <dbReference type="ChEBI" id="CHEBI:15377"/>
        <dbReference type="ChEBI" id="CHEBI:15378"/>
        <dbReference type="ChEBI" id="CHEBI:29985"/>
        <dbReference type="ChEBI" id="CHEBI:29991"/>
        <dbReference type="ChEBI" id="CHEBI:30616"/>
        <dbReference type="ChEBI" id="CHEBI:33019"/>
        <dbReference type="ChEBI" id="CHEBI:58048"/>
        <dbReference type="ChEBI" id="CHEBI:58359"/>
        <dbReference type="ChEBI" id="CHEBI:456215"/>
        <dbReference type="EC" id="6.3.5.4"/>
    </reaction>
</comment>
<dbReference type="PANTHER" id="PTHR43284">
    <property type="entry name" value="ASPARAGINE SYNTHETASE (GLUTAMINE-HYDROLYZING)"/>
    <property type="match status" value="1"/>
</dbReference>
<dbReference type="SUPFAM" id="SSF52402">
    <property type="entry name" value="Adenine nucleotide alpha hydrolases-like"/>
    <property type="match status" value="1"/>
</dbReference>
<proteinExistence type="inferred from homology"/>
<dbReference type="Proteomes" id="UP000778797">
    <property type="component" value="Unassembled WGS sequence"/>
</dbReference>
<evidence type="ECO:0000256" key="3">
    <source>
        <dbReference type="ARBA" id="ARBA00012737"/>
    </source>
</evidence>
<dbReference type="Gene3D" id="3.40.50.620">
    <property type="entry name" value="HUPs"/>
    <property type="match status" value="1"/>
</dbReference>
<keyword evidence="6" id="KW-0315">Glutamine amidotransferase</keyword>
<dbReference type="EC" id="6.3.5.4" evidence="3"/>
<keyword evidence="10" id="KW-1185">Reference proteome</keyword>
<sequence>MCGFLGEISTSILSENNFIELLNLSVHRGPDQQKSYRDSVCQLGFNRLAILDVTENGMQPLISPSDKFVIVFNGEIYNYKELQHKYKISDSDLKSTSDSEIIRHLIEKIPLNVFAKELNGMFAIAIWDTENMQLSLIRDFSGIKPLYYGLSDSGIVFASQFDQIFKHPSFKQKELRPEIMKEFFGLGYMSAPNTVFQNIFQVEPGQYVIWDFNEKIVKEKRLYYNWQVQAKHLDSAKETREMFSLSMNKIIKNQLQSDVPIATFLSSGYDSSLVTAFSKKQKSDIKSFTFGLNDSELDESEDAKVYAEHMKVSHVVSKVHRKELLNSVDIHFKNMSEPFGDYSSVPSFLITKEAKKHATVMLSGDGGDELFWGYPRFRKSLNQAHYFKYPLWLRKLIVPFLRKKDKSLSAALTVTKRFSDWILEKQIHFTRLDALMVNVDFSSELYHIYQYDNAFSKSNVLQYLKRNEFFGHMQRTLRKVDLTSMANSLEVRVPFLDKHMIGFSNSIISEFTINHDRPKLILKDTLYQFIPIEKVEKQKKGFSIPIKQWLETDLKENFIKTVIDSSFYGGEHIDEKVLHSLLQDFYSNTKKIDPWGLWHLYAWQKWAINNDLV</sequence>
<evidence type="ECO:0000256" key="2">
    <source>
        <dbReference type="ARBA" id="ARBA00005752"/>
    </source>
</evidence>
<dbReference type="PANTHER" id="PTHR43284:SF1">
    <property type="entry name" value="ASPARAGINE SYNTHETASE"/>
    <property type="match status" value="1"/>
</dbReference>
<reference evidence="10" key="2">
    <citation type="submission" date="2023-07" db="EMBL/GenBank/DDBJ databases">
        <title>Genome of Winogradskyella sp. E313.</title>
        <authorList>
            <person name="Zhou Y."/>
        </authorList>
    </citation>
    <scope>NUCLEOTIDE SEQUENCE [LARGE SCALE GENOMIC DNA]</scope>
    <source>
        <strain evidence="10">E313</strain>
    </source>
</reference>
<dbReference type="Pfam" id="PF00733">
    <property type="entry name" value="Asn_synthase"/>
    <property type="match status" value="1"/>
</dbReference>
<comment type="similarity">
    <text evidence="2">Belongs to the asparagine synthetase family.</text>
</comment>
<dbReference type="InterPro" id="IPR033738">
    <property type="entry name" value="AsnB_N"/>
</dbReference>
<dbReference type="InterPro" id="IPR001962">
    <property type="entry name" value="Asn_synthase"/>
</dbReference>
<dbReference type="SUPFAM" id="SSF56235">
    <property type="entry name" value="N-terminal nucleophile aminohydrolases (Ntn hydrolases)"/>
    <property type="match status" value="1"/>
</dbReference>
<comment type="caution">
    <text evidence="9">The sequence shown here is derived from an EMBL/GenBank/DDBJ whole genome shotgun (WGS) entry which is preliminary data.</text>
</comment>
<dbReference type="Gene3D" id="3.60.20.10">
    <property type="entry name" value="Glutamine Phosphoribosylpyrophosphate, subunit 1, domain 1"/>
    <property type="match status" value="1"/>
</dbReference>
<evidence type="ECO:0000256" key="7">
    <source>
        <dbReference type="ARBA" id="ARBA00048741"/>
    </source>
</evidence>
<evidence type="ECO:0000313" key="9">
    <source>
        <dbReference type="EMBL" id="MCC1484895.1"/>
    </source>
</evidence>
<dbReference type="InterPro" id="IPR006426">
    <property type="entry name" value="Asn_synth_AEB"/>
</dbReference>
<keyword evidence="9" id="KW-0436">Ligase</keyword>
<evidence type="ECO:0000256" key="1">
    <source>
        <dbReference type="ARBA" id="ARBA00005187"/>
    </source>
</evidence>